<evidence type="ECO:0000313" key="1">
    <source>
        <dbReference type="EMBL" id="GAH70901.1"/>
    </source>
</evidence>
<protein>
    <submittedName>
        <fullName evidence="1">Uncharacterized protein</fullName>
    </submittedName>
</protein>
<dbReference type="AlphaFoldDB" id="X1HL87"/>
<feature type="non-terminal residue" evidence="1">
    <location>
        <position position="1"/>
    </location>
</feature>
<reference evidence="1" key="1">
    <citation type="journal article" date="2014" name="Front. Microbiol.">
        <title>High frequency of phylogenetically diverse reductive dehalogenase-homologous genes in deep subseafloor sedimentary metagenomes.</title>
        <authorList>
            <person name="Kawai M."/>
            <person name="Futagami T."/>
            <person name="Toyoda A."/>
            <person name="Takaki Y."/>
            <person name="Nishi S."/>
            <person name="Hori S."/>
            <person name="Arai W."/>
            <person name="Tsubouchi T."/>
            <person name="Morono Y."/>
            <person name="Uchiyama I."/>
            <person name="Ito T."/>
            <person name="Fujiyama A."/>
            <person name="Inagaki F."/>
            <person name="Takami H."/>
        </authorList>
    </citation>
    <scope>NUCLEOTIDE SEQUENCE</scope>
    <source>
        <strain evidence="1">Expedition CK06-06</strain>
    </source>
</reference>
<sequence length="107" mass="12600">GSVQIRIDELKIIDRVKRYQKIFLDGLEDGNRDAYVAAFKQWMEKWNDNKPFDDLPNIKDLKSIMNLKNPPDNTVQYPPGGYQWFMHHKNEPLLAISEIEARKKQGQ</sequence>
<name>X1HL87_9ZZZZ</name>
<proteinExistence type="predicted"/>
<dbReference type="EMBL" id="BARU01029781">
    <property type="protein sequence ID" value="GAH70901.1"/>
    <property type="molecule type" value="Genomic_DNA"/>
</dbReference>
<organism evidence="1">
    <name type="scientific">marine sediment metagenome</name>
    <dbReference type="NCBI Taxonomy" id="412755"/>
    <lineage>
        <taxon>unclassified sequences</taxon>
        <taxon>metagenomes</taxon>
        <taxon>ecological metagenomes</taxon>
    </lineage>
</organism>
<accession>X1HL87</accession>
<gene>
    <name evidence="1" type="ORF">S03H2_47329</name>
</gene>
<comment type="caution">
    <text evidence="1">The sequence shown here is derived from an EMBL/GenBank/DDBJ whole genome shotgun (WGS) entry which is preliminary data.</text>
</comment>